<feature type="region of interest" description="Disordered" evidence="6">
    <location>
        <begin position="646"/>
        <end position="666"/>
    </location>
</feature>
<feature type="region of interest" description="Disordered" evidence="6">
    <location>
        <begin position="1"/>
        <end position="20"/>
    </location>
</feature>
<keyword evidence="5" id="KW-0966">Cell projection</keyword>
<evidence type="ECO:0000256" key="3">
    <source>
        <dbReference type="ARBA" id="ARBA00022737"/>
    </source>
</evidence>
<keyword evidence="3" id="KW-0677">Repeat</keyword>
<feature type="region of interest" description="Disordered" evidence="6">
    <location>
        <begin position="142"/>
        <end position="171"/>
    </location>
</feature>
<gene>
    <name evidence="7" type="ORF">LPMP_261200</name>
</gene>
<dbReference type="PROSITE" id="PS51450">
    <property type="entry name" value="LRR"/>
    <property type="match status" value="2"/>
</dbReference>
<keyword evidence="2" id="KW-0433">Leucine-rich repeat</keyword>
<dbReference type="KEGG" id="lpan:LPMP_261200"/>
<dbReference type="PANTHER" id="PTHR45973:SF9">
    <property type="entry name" value="LEUCINE-RICH REPEAT-CONTAINING PROTEIN 46"/>
    <property type="match status" value="1"/>
</dbReference>
<dbReference type="Proteomes" id="UP000063063">
    <property type="component" value="Chromosome 26"/>
</dbReference>
<evidence type="ECO:0008006" key="9">
    <source>
        <dbReference type="Google" id="ProtNLM"/>
    </source>
</evidence>
<evidence type="ECO:0000256" key="5">
    <source>
        <dbReference type="ARBA" id="ARBA00023273"/>
    </source>
</evidence>
<evidence type="ECO:0000256" key="1">
    <source>
        <dbReference type="ARBA" id="ARBA00004138"/>
    </source>
</evidence>
<dbReference type="InterPro" id="IPR001611">
    <property type="entry name" value="Leu-rich_rpt"/>
</dbReference>
<protein>
    <recommendedName>
        <fullName evidence="9">Leucine-rich repeat protein</fullName>
    </recommendedName>
</protein>
<dbReference type="InterPro" id="IPR032675">
    <property type="entry name" value="LRR_dom_sf"/>
</dbReference>
<dbReference type="EMBL" id="CP009395">
    <property type="protein sequence ID" value="AIN99233.1"/>
    <property type="molecule type" value="Genomic_DNA"/>
</dbReference>
<proteinExistence type="predicted"/>
<dbReference type="InterPro" id="IPR050576">
    <property type="entry name" value="Cilia_flagella_integrity"/>
</dbReference>
<dbReference type="RefSeq" id="XP_010699940.1">
    <property type="nucleotide sequence ID" value="XM_010701638.1"/>
</dbReference>
<dbReference type="PANTHER" id="PTHR45973">
    <property type="entry name" value="PROTEIN PHOSPHATASE 1 REGULATORY SUBUNIT SDS22-RELATED"/>
    <property type="match status" value="1"/>
</dbReference>
<dbReference type="eggNOG" id="ENOG502QVZZ">
    <property type="taxonomic scope" value="Eukaryota"/>
</dbReference>
<evidence type="ECO:0000256" key="2">
    <source>
        <dbReference type="ARBA" id="ARBA00022614"/>
    </source>
</evidence>
<evidence type="ECO:0000256" key="6">
    <source>
        <dbReference type="SAM" id="MobiDB-lite"/>
    </source>
</evidence>
<feature type="compositionally biased region" description="Polar residues" evidence="6">
    <location>
        <begin position="532"/>
        <end position="542"/>
    </location>
</feature>
<accession>A0A088RTC9</accession>
<feature type="compositionally biased region" description="Low complexity" evidence="6">
    <location>
        <begin position="552"/>
        <end position="565"/>
    </location>
</feature>
<feature type="region of interest" description="Disordered" evidence="6">
    <location>
        <begin position="527"/>
        <end position="584"/>
    </location>
</feature>
<feature type="compositionally biased region" description="Low complexity" evidence="6">
    <location>
        <begin position="259"/>
        <end position="272"/>
    </location>
</feature>
<organism evidence="7 8">
    <name type="scientific">Leishmania panamensis</name>
    <dbReference type="NCBI Taxonomy" id="5679"/>
    <lineage>
        <taxon>Eukaryota</taxon>
        <taxon>Discoba</taxon>
        <taxon>Euglenozoa</taxon>
        <taxon>Kinetoplastea</taxon>
        <taxon>Metakinetoplastina</taxon>
        <taxon>Trypanosomatida</taxon>
        <taxon>Trypanosomatidae</taxon>
        <taxon>Leishmaniinae</taxon>
        <taxon>Leishmania</taxon>
        <taxon>Leishmania guyanensis species complex</taxon>
    </lineage>
</organism>
<feature type="region of interest" description="Disordered" evidence="6">
    <location>
        <begin position="253"/>
        <end position="287"/>
    </location>
</feature>
<dbReference type="Gene3D" id="3.80.10.10">
    <property type="entry name" value="Ribonuclease Inhibitor"/>
    <property type="match status" value="2"/>
</dbReference>
<name>A0A088RTC9_LEIPA</name>
<evidence type="ECO:0000313" key="7">
    <source>
        <dbReference type="EMBL" id="AIN99233.1"/>
    </source>
</evidence>
<keyword evidence="8" id="KW-1185">Reference proteome</keyword>
<dbReference type="SUPFAM" id="SSF52047">
    <property type="entry name" value="RNI-like"/>
    <property type="match status" value="1"/>
</dbReference>
<evidence type="ECO:0000313" key="8">
    <source>
        <dbReference type="Proteomes" id="UP000063063"/>
    </source>
</evidence>
<feature type="region of interest" description="Disordered" evidence="6">
    <location>
        <begin position="606"/>
        <end position="634"/>
    </location>
</feature>
<sequence>MSSTGISSTNGVTSTAVSDTSGSFAAPLDGASSTTNMLTTDAIIRECIKQGFYRNPICNEKLYLHNRGYDSIASTAFEPYTDVKVLWLEGNGFSVLPCGKGYTQVRPPVRVDPFAAELEVAEAERAAAAAVLSKCSGQHVDPNTEAISHPDSPSQNGVAQKEPSLPLATDVPPNDRDVFSSLYPTVRQLYLHNNLFRFMPDLSRFERLDAVNLSGNFFTTVEPHCVYYDAAVRGRHASEVVDGVAPTSTIVSGARHSPSQSVQCEQEQSCQQLPHGPHSTNETAPSAELAVVTSSDDAKRQRAGQMARCRHVADVFSVFCKHSPLPESEEAKEVRGEGHQGRVSSPLLKQPLPLAPEYRNPCSSLRSLNLAGNRIESFEECLGLLCYHSLAVLDLSHNHIADGEALLLILERLPRLQSLKLSGNPLVRSLPRYRKRVLSRCKRLLHLDDRPVFAEERRLVTAWAIGGEDGEEKERAAIQQEKSAAEKKRLADFRRLISRHQRTDPTKGPHADYIHAITTVAALSAAADTAGSHGQNSATRSSRAPRHRDGRPSTSDPDSSSTSSESEGDSDDDNHVGRGAGEQSAVARTTVIAYDSNTAAQAGMIVTQQENNPPRETPYSSSSQQQRGLNSNQRVKAAVSIAAVGGATGSGEDDGESGDIFVPNAV</sequence>
<dbReference type="VEuPathDB" id="TriTrypDB:LPAL13_260016900"/>
<keyword evidence="4" id="KW-0969">Cilium</keyword>
<comment type="subcellular location">
    <subcellularLocation>
        <location evidence="1">Cell projection</location>
        <location evidence="1">Cilium</location>
    </subcellularLocation>
</comment>
<reference evidence="7 8" key="1">
    <citation type="journal article" date="2015" name="Sci. Rep.">
        <title>The genome of Leishmania panamensis: insights into genomics of the L. (Viannia) subgenus.</title>
        <authorList>
            <person name="Llanes A."/>
            <person name="Restrepo C.M."/>
            <person name="Vecchio G.D."/>
            <person name="Anguizola F.J."/>
            <person name="Lleonart R."/>
        </authorList>
    </citation>
    <scope>NUCLEOTIDE SEQUENCE [LARGE SCALE GENOMIC DNA]</scope>
    <source>
        <strain evidence="7 8">MHOM/PA/94/PSC-1</strain>
    </source>
</reference>
<dbReference type="OrthoDB" id="1904536at2759"/>
<evidence type="ECO:0000256" key="4">
    <source>
        <dbReference type="ARBA" id="ARBA00023069"/>
    </source>
</evidence>
<dbReference type="VEuPathDB" id="TriTrypDB:LPMP_261200"/>
<dbReference type="AlphaFoldDB" id="A0A088RTC9"/>
<dbReference type="GeneID" id="22576023"/>